<sequence length="307" mass="35669">MTTDLFTAGPADLGTSSLRPYRQECTRRFAELFDRRIGHRPVPRILTPEELREVIAACNAAVAPLGKTVSDERWISYMEVVCWSQSDRHLRDTEAFKAVCVLNCVTFVWDDMDPALHDFELFLPRLRAICERYYDEEDAWFAYEAARAFVTSDHMFRDSPLKAALCGTSPEQYFRFRITDVGVDFWMKMSYPVYRHREFTEHAKTGLAARMTTRGLAVVNDFYSYDREVSLGQITNCFRLCDVSDEGAFKEFFQDRLDDIAEDIRCIHAFDEVSRDILLDLVYGNFIWTTGSERYRAAVNHVNSRIQ</sequence>
<dbReference type="SUPFAM" id="SSF48576">
    <property type="entry name" value="Terpenoid synthases"/>
    <property type="match status" value="1"/>
</dbReference>
<comment type="caution">
    <text evidence="1">The sequence shown here is derived from an EMBL/GenBank/DDBJ whole genome shotgun (WGS) entry which is preliminary data.</text>
</comment>
<organism evidence="1 2">
    <name type="scientific">Streptomyces coffeae</name>
    <dbReference type="NCBI Taxonomy" id="621382"/>
    <lineage>
        <taxon>Bacteria</taxon>
        <taxon>Bacillati</taxon>
        <taxon>Actinomycetota</taxon>
        <taxon>Actinomycetes</taxon>
        <taxon>Kitasatosporales</taxon>
        <taxon>Streptomycetaceae</taxon>
        <taxon>Streptomyces</taxon>
    </lineage>
</organism>
<keyword evidence="2" id="KW-1185">Reference proteome</keyword>
<dbReference type="RefSeq" id="WP_201873521.1">
    <property type="nucleotide sequence ID" value="NZ_JAERRF010000004.1"/>
</dbReference>
<dbReference type="EMBL" id="JAERRF010000004">
    <property type="protein sequence ID" value="MBL1096773.1"/>
    <property type="molecule type" value="Genomic_DNA"/>
</dbReference>
<accession>A0ABS1N9Q6</accession>
<evidence type="ECO:0008006" key="3">
    <source>
        <dbReference type="Google" id="ProtNLM"/>
    </source>
</evidence>
<reference evidence="1 2" key="1">
    <citation type="submission" date="2021-01" db="EMBL/GenBank/DDBJ databases">
        <title>WGS of actinomycetes isolated from Thailand.</title>
        <authorList>
            <person name="Thawai C."/>
        </authorList>
    </citation>
    <scope>NUCLEOTIDE SEQUENCE [LARGE SCALE GENOMIC DNA]</scope>
    <source>
        <strain evidence="1 2">CA1R205</strain>
    </source>
</reference>
<dbReference type="Proteomes" id="UP000634229">
    <property type="component" value="Unassembled WGS sequence"/>
</dbReference>
<dbReference type="Gene3D" id="1.10.600.10">
    <property type="entry name" value="Farnesyl Diphosphate Synthase"/>
    <property type="match status" value="1"/>
</dbReference>
<name>A0ABS1N9Q6_9ACTN</name>
<evidence type="ECO:0000313" key="1">
    <source>
        <dbReference type="EMBL" id="MBL1096773.1"/>
    </source>
</evidence>
<dbReference type="InterPro" id="IPR008949">
    <property type="entry name" value="Isoprenoid_synthase_dom_sf"/>
</dbReference>
<proteinExistence type="predicted"/>
<gene>
    <name evidence="1" type="ORF">JK363_08870</name>
</gene>
<evidence type="ECO:0000313" key="2">
    <source>
        <dbReference type="Proteomes" id="UP000634229"/>
    </source>
</evidence>
<protein>
    <recommendedName>
        <fullName evidence="3">Terpene synthase</fullName>
    </recommendedName>
</protein>